<feature type="domain" description="S1 motif" evidence="6">
    <location>
        <begin position="38"/>
        <end position="112"/>
    </location>
</feature>
<dbReference type="SUPFAM" id="SSF50249">
    <property type="entry name" value="Nucleic acid-binding proteins"/>
    <property type="match status" value="1"/>
</dbReference>
<keyword evidence="5" id="KW-0694">RNA-binding</keyword>
<keyword evidence="4" id="KW-0460">Magnesium</keyword>
<dbReference type="CDD" id="cd04453">
    <property type="entry name" value="S1_RNase_E"/>
    <property type="match status" value="1"/>
</dbReference>
<dbReference type="EMBL" id="AP012050">
    <property type="protein sequence ID" value="BAM47154.1"/>
    <property type="molecule type" value="Genomic_DNA"/>
</dbReference>
<evidence type="ECO:0000256" key="1">
    <source>
        <dbReference type="ARBA" id="ARBA00001946"/>
    </source>
</evidence>
<dbReference type="InterPro" id="IPR004659">
    <property type="entry name" value="RNase_E/G"/>
</dbReference>
<dbReference type="PATRIC" id="fig|698758.3.peg.1017"/>
<dbReference type="GO" id="GO:0046872">
    <property type="term" value="F:metal ion binding"/>
    <property type="evidence" value="ECO:0007669"/>
    <property type="project" value="UniProtKB-KW"/>
</dbReference>
<dbReference type="InterPro" id="IPR003029">
    <property type="entry name" value="S1_domain"/>
</dbReference>
<dbReference type="OrthoDB" id="9804278at2"/>
<evidence type="ECO:0000256" key="5">
    <source>
        <dbReference type="ARBA" id="ARBA00022884"/>
    </source>
</evidence>
<dbReference type="PANTHER" id="PTHR30001">
    <property type="entry name" value="RIBONUCLEASE"/>
    <property type="match status" value="1"/>
</dbReference>
<dbReference type="PANTHER" id="PTHR30001:SF0">
    <property type="entry name" value="RIBONUCLEASE G"/>
    <property type="match status" value="1"/>
</dbReference>
<protein>
    <submittedName>
        <fullName evidence="7">Putative ribonuclease</fullName>
    </submittedName>
</protein>
<evidence type="ECO:0000256" key="3">
    <source>
        <dbReference type="ARBA" id="ARBA00022801"/>
    </source>
</evidence>
<organism evidence="7 8">
    <name type="scientific">Amphibacillus xylanus (strain ATCC 51415 / DSM 6626 / JCM 7361 / LMG 17667 / NBRC 15112 / Ep01)</name>
    <dbReference type="NCBI Taxonomy" id="698758"/>
    <lineage>
        <taxon>Bacteria</taxon>
        <taxon>Bacillati</taxon>
        <taxon>Bacillota</taxon>
        <taxon>Bacilli</taxon>
        <taxon>Bacillales</taxon>
        <taxon>Bacillaceae</taxon>
        <taxon>Amphibacillus</taxon>
    </lineage>
</organism>
<dbReference type="GO" id="GO:0005737">
    <property type="term" value="C:cytoplasm"/>
    <property type="evidence" value="ECO:0007669"/>
    <property type="project" value="TreeGrafter"/>
</dbReference>
<dbReference type="GO" id="GO:0016787">
    <property type="term" value="F:hydrolase activity"/>
    <property type="evidence" value="ECO:0007669"/>
    <property type="project" value="UniProtKB-KW"/>
</dbReference>
<dbReference type="InterPro" id="IPR012340">
    <property type="entry name" value="NA-bd_OB-fold"/>
</dbReference>
<name>K0IXP1_AMPXN</name>
<evidence type="ECO:0000256" key="2">
    <source>
        <dbReference type="ARBA" id="ARBA00022723"/>
    </source>
</evidence>
<gene>
    <name evidence="7" type="ordered locus">AXY_10220</name>
</gene>
<dbReference type="HOGENOM" id="CLU_003468_5_3_9"/>
<evidence type="ECO:0000313" key="8">
    <source>
        <dbReference type="Proteomes" id="UP000006294"/>
    </source>
</evidence>
<accession>K0IXP1</accession>
<sequence>MLDLILLTKTTEKIGLVQNKHDILELAIDRPDQSQQLGSIFLGKVVTVDQSLQAVFVDIGQAQLAYLEKKEIPQFRKDQTQSIESLLYEGQSIIVQIIKDAYQDKGARLTMNITIANHALVYLPYGNYLAVSKKLKQTQADHLKEQLAPICEAEEGLVIRTAAEQYSIDQLADQISQLRLFWQTLLTKADKQRPPQMIYEDHLITDRLIRKFSFEQINQIYVDQAVIANQIKARYPELEHKISWEKQIDSILHMPVDALFQSIIQSEVVCDSGVTLVIDHTEALTVIDVNSSGFTGKMNQYNFSYKVNQIALKEIVKQIRLRNISGMIVVDFLRMKDRKSQQSIVQQFKQAVNVDPVRTQIYGFTDLGLFELTRKREAPPHALSLSKRLIELRDFTLESKVYQLERKLIATTDEAVLVEVTREFRKMWDQLIDSKIFSQHVQTEVNFLESKGVKDYHIKRSGSSELINEFIYENKKLKVDKLN</sequence>
<dbReference type="GO" id="GO:0004540">
    <property type="term" value="F:RNA nuclease activity"/>
    <property type="evidence" value="ECO:0007669"/>
    <property type="project" value="InterPro"/>
</dbReference>
<dbReference type="STRING" id="698758.AXY_10220"/>
<dbReference type="Pfam" id="PF10150">
    <property type="entry name" value="RNase_E_G"/>
    <property type="match status" value="1"/>
</dbReference>
<dbReference type="GO" id="GO:0003723">
    <property type="term" value="F:RNA binding"/>
    <property type="evidence" value="ECO:0007669"/>
    <property type="project" value="UniProtKB-KW"/>
</dbReference>
<dbReference type="InterPro" id="IPR019307">
    <property type="entry name" value="RNA-bd_AU-1/RNase_E/G"/>
</dbReference>
<evidence type="ECO:0000259" key="6">
    <source>
        <dbReference type="PROSITE" id="PS50126"/>
    </source>
</evidence>
<dbReference type="GO" id="GO:0006364">
    <property type="term" value="P:rRNA processing"/>
    <property type="evidence" value="ECO:0007669"/>
    <property type="project" value="TreeGrafter"/>
</dbReference>
<dbReference type="SMART" id="SM00316">
    <property type="entry name" value="S1"/>
    <property type="match status" value="1"/>
</dbReference>
<proteinExistence type="predicted"/>
<dbReference type="Gene3D" id="2.40.50.140">
    <property type="entry name" value="Nucleic acid-binding proteins"/>
    <property type="match status" value="1"/>
</dbReference>
<reference evidence="7 8" key="1">
    <citation type="submission" date="2011-01" db="EMBL/GenBank/DDBJ databases">
        <title>Whole genome sequence of Amphibacillus xylinus NBRC 15112.</title>
        <authorList>
            <person name="Nakazawa H."/>
            <person name="Katano Y."/>
            <person name="Nakamura S."/>
            <person name="Sasagawa M."/>
            <person name="Fukada J."/>
            <person name="Arai T."/>
            <person name="Sasakura N."/>
            <person name="Mochizuki D."/>
            <person name="Hosoyama A."/>
            <person name="Harada K."/>
            <person name="Horikawa H."/>
            <person name="Kato Y."/>
            <person name="Harada T."/>
            <person name="Sasaki K."/>
            <person name="Sekiguchi M."/>
            <person name="Hodoyama M."/>
            <person name="Nishiko R."/>
            <person name="Narita H."/>
            <person name="Hanamaki A."/>
            <person name="Hata C."/>
            <person name="Konno Y."/>
            <person name="Niimura Y."/>
            <person name="Yamazaki S."/>
            <person name="Fujita N."/>
        </authorList>
    </citation>
    <scope>NUCLEOTIDE SEQUENCE [LARGE SCALE GENOMIC DNA]</scope>
    <source>
        <strain evidence="8">ATCC 51415 / DSM 6626 / JCM 7361 / LMG 17667 / NBRC 15112 / Ep01</strain>
    </source>
</reference>
<dbReference type="RefSeq" id="WP_015009759.1">
    <property type="nucleotide sequence ID" value="NC_018704.1"/>
</dbReference>
<keyword evidence="8" id="KW-1185">Reference proteome</keyword>
<dbReference type="eggNOG" id="COG1530">
    <property type="taxonomic scope" value="Bacteria"/>
</dbReference>
<keyword evidence="2" id="KW-0479">Metal-binding</keyword>
<dbReference type="KEGG" id="axl:AXY_10220"/>
<evidence type="ECO:0000313" key="7">
    <source>
        <dbReference type="EMBL" id="BAM47154.1"/>
    </source>
</evidence>
<comment type="cofactor">
    <cofactor evidence="1">
        <name>Mg(2+)</name>
        <dbReference type="ChEBI" id="CHEBI:18420"/>
    </cofactor>
</comment>
<evidence type="ECO:0000256" key="4">
    <source>
        <dbReference type="ARBA" id="ARBA00022842"/>
    </source>
</evidence>
<dbReference type="AlphaFoldDB" id="K0IXP1"/>
<keyword evidence="3" id="KW-0378">Hydrolase</keyword>
<dbReference type="Proteomes" id="UP000006294">
    <property type="component" value="Chromosome"/>
</dbReference>
<dbReference type="PROSITE" id="PS50126">
    <property type="entry name" value="S1"/>
    <property type="match status" value="1"/>
</dbReference>